<evidence type="ECO:0000313" key="6">
    <source>
        <dbReference type="EMBL" id="SLN37812.1"/>
    </source>
</evidence>
<evidence type="ECO:0000256" key="4">
    <source>
        <dbReference type="PROSITE-ProRule" id="PRU00335"/>
    </source>
</evidence>
<keyword evidence="3" id="KW-0804">Transcription</keyword>
<feature type="domain" description="HTH tetR-type" evidence="5">
    <location>
        <begin position="25"/>
        <end position="85"/>
    </location>
</feature>
<keyword evidence="7" id="KW-1185">Reference proteome</keyword>
<keyword evidence="1" id="KW-0805">Transcription regulation</keyword>
<protein>
    <submittedName>
        <fullName evidence="6">HTH-type transcriptional regulator EthR</fullName>
    </submittedName>
</protein>
<dbReference type="Proteomes" id="UP000193061">
    <property type="component" value="Unassembled WGS sequence"/>
</dbReference>
<dbReference type="InterPro" id="IPR049397">
    <property type="entry name" value="EthR_C"/>
</dbReference>
<feature type="DNA-binding region" description="H-T-H motif" evidence="4">
    <location>
        <begin position="48"/>
        <end position="67"/>
    </location>
</feature>
<evidence type="ECO:0000256" key="2">
    <source>
        <dbReference type="ARBA" id="ARBA00023125"/>
    </source>
</evidence>
<dbReference type="EMBL" id="FWFX01000004">
    <property type="protein sequence ID" value="SLN37812.1"/>
    <property type="molecule type" value="Genomic_DNA"/>
</dbReference>
<organism evidence="6 7">
    <name type="scientific">Roseovarius albus</name>
    <dbReference type="NCBI Taxonomy" id="1247867"/>
    <lineage>
        <taxon>Bacteria</taxon>
        <taxon>Pseudomonadati</taxon>
        <taxon>Pseudomonadota</taxon>
        <taxon>Alphaproteobacteria</taxon>
        <taxon>Rhodobacterales</taxon>
        <taxon>Roseobacteraceae</taxon>
        <taxon>Roseovarius</taxon>
    </lineage>
</organism>
<dbReference type="Gene3D" id="1.10.10.60">
    <property type="entry name" value="Homeodomain-like"/>
    <property type="match status" value="1"/>
</dbReference>
<gene>
    <name evidence="6" type="primary">ethR</name>
    <name evidence="6" type="ORF">ROA7450_01822</name>
</gene>
<dbReference type="Gene3D" id="1.10.357.10">
    <property type="entry name" value="Tetracycline Repressor, domain 2"/>
    <property type="match status" value="1"/>
</dbReference>
<sequence length="223" mass="24351">MSEKSKSNLLRDQLAARASAPSKAAQTRSAILDAGRDFLDTNPFRNLTVGTLMAVTGYSRSAFYQHFNDLHGLMEALLDQVKDGIVQGAQPWFVGEGDPVATLQESLTALVDVGYEHGSILRAVSDAAPSDDRLEYVWQAFLGSFDEIVAARIQEDQERGLTPEFDPMPVAHALNRMDAGVLIQAFGTGKTTSKEDVLSGIMRVWLSTLYPFDAASAIQQKQE</sequence>
<dbReference type="PANTHER" id="PTHR47506">
    <property type="entry name" value="TRANSCRIPTIONAL REGULATORY PROTEIN"/>
    <property type="match status" value="1"/>
</dbReference>
<proteinExistence type="predicted"/>
<dbReference type="Pfam" id="PF21313">
    <property type="entry name" value="EthR_C"/>
    <property type="match status" value="1"/>
</dbReference>
<dbReference type="AlphaFoldDB" id="A0A1X6Z1A7"/>
<evidence type="ECO:0000313" key="7">
    <source>
        <dbReference type="Proteomes" id="UP000193061"/>
    </source>
</evidence>
<dbReference type="RefSeq" id="WP_085805344.1">
    <property type="nucleotide sequence ID" value="NZ_FWFX01000004.1"/>
</dbReference>
<name>A0A1X6Z1A7_9RHOB</name>
<evidence type="ECO:0000256" key="3">
    <source>
        <dbReference type="ARBA" id="ARBA00023163"/>
    </source>
</evidence>
<dbReference type="PANTHER" id="PTHR47506:SF6">
    <property type="entry name" value="HTH-TYPE TRANSCRIPTIONAL REPRESSOR NEMR"/>
    <property type="match status" value="1"/>
</dbReference>
<dbReference type="GO" id="GO:0003677">
    <property type="term" value="F:DNA binding"/>
    <property type="evidence" value="ECO:0007669"/>
    <property type="project" value="UniProtKB-UniRule"/>
</dbReference>
<evidence type="ECO:0000259" key="5">
    <source>
        <dbReference type="PROSITE" id="PS50977"/>
    </source>
</evidence>
<evidence type="ECO:0000256" key="1">
    <source>
        <dbReference type="ARBA" id="ARBA00023015"/>
    </source>
</evidence>
<reference evidence="6 7" key="1">
    <citation type="submission" date="2017-03" db="EMBL/GenBank/DDBJ databases">
        <authorList>
            <person name="Afonso C.L."/>
            <person name="Miller P.J."/>
            <person name="Scott M.A."/>
            <person name="Spackman E."/>
            <person name="Goraichik I."/>
            <person name="Dimitrov K.M."/>
            <person name="Suarez D.L."/>
            <person name="Swayne D.E."/>
        </authorList>
    </citation>
    <scope>NUCLEOTIDE SEQUENCE [LARGE SCALE GENOMIC DNA]</scope>
    <source>
        <strain evidence="6 7">CECT 7450</strain>
    </source>
</reference>
<dbReference type="InterPro" id="IPR001647">
    <property type="entry name" value="HTH_TetR"/>
</dbReference>
<dbReference type="PROSITE" id="PS50977">
    <property type="entry name" value="HTH_TETR_2"/>
    <property type="match status" value="1"/>
</dbReference>
<dbReference type="InterPro" id="IPR009057">
    <property type="entry name" value="Homeodomain-like_sf"/>
</dbReference>
<dbReference type="OrthoDB" id="5242520at2"/>
<accession>A0A1X6Z1A7</accession>
<dbReference type="SUPFAM" id="SSF48498">
    <property type="entry name" value="Tetracyclin repressor-like, C-terminal domain"/>
    <property type="match status" value="1"/>
</dbReference>
<dbReference type="SUPFAM" id="SSF46689">
    <property type="entry name" value="Homeodomain-like"/>
    <property type="match status" value="1"/>
</dbReference>
<dbReference type="InterPro" id="IPR036271">
    <property type="entry name" value="Tet_transcr_reg_TetR-rel_C_sf"/>
</dbReference>
<keyword evidence="2 4" id="KW-0238">DNA-binding</keyword>